<proteinExistence type="predicted"/>
<keyword evidence="2" id="KW-1185">Reference proteome</keyword>
<sequence length="41" mass="4653">MLNLPKIQLRIGNSTQIYLEITLYSQITGNTYVIDRPSLGD</sequence>
<dbReference type="Proteomes" id="UP001500418">
    <property type="component" value="Unassembled WGS sequence"/>
</dbReference>
<name>A0ABN1RWI8_9ACTN</name>
<comment type="caution">
    <text evidence="1">The sequence shown here is derived from an EMBL/GenBank/DDBJ whole genome shotgun (WGS) entry which is preliminary data.</text>
</comment>
<dbReference type="EMBL" id="BAAAID010000339">
    <property type="protein sequence ID" value="GAA0966080.1"/>
    <property type="molecule type" value="Genomic_DNA"/>
</dbReference>
<organism evidence="1 2">
    <name type="scientific">Streptomyces rhizosphaericus</name>
    <dbReference type="NCBI Taxonomy" id="114699"/>
    <lineage>
        <taxon>Bacteria</taxon>
        <taxon>Bacillati</taxon>
        <taxon>Actinomycetota</taxon>
        <taxon>Actinomycetes</taxon>
        <taxon>Kitasatosporales</taxon>
        <taxon>Streptomycetaceae</taxon>
        <taxon>Streptomyces</taxon>
        <taxon>Streptomyces violaceusniger group</taxon>
    </lineage>
</organism>
<evidence type="ECO:0000313" key="1">
    <source>
        <dbReference type="EMBL" id="GAA0966080.1"/>
    </source>
</evidence>
<gene>
    <name evidence="1" type="ORF">GCM10009575_099480</name>
</gene>
<accession>A0ABN1RWI8</accession>
<reference evidence="1 2" key="1">
    <citation type="journal article" date="2019" name="Int. J. Syst. Evol. Microbiol.">
        <title>The Global Catalogue of Microorganisms (GCM) 10K type strain sequencing project: providing services to taxonomists for standard genome sequencing and annotation.</title>
        <authorList>
            <consortium name="The Broad Institute Genomics Platform"/>
            <consortium name="The Broad Institute Genome Sequencing Center for Infectious Disease"/>
            <person name="Wu L."/>
            <person name="Ma J."/>
        </authorList>
    </citation>
    <scope>NUCLEOTIDE SEQUENCE [LARGE SCALE GENOMIC DNA]</scope>
    <source>
        <strain evidence="1 2">JCM 11444</strain>
    </source>
</reference>
<evidence type="ECO:0000313" key="2">
    <source>
        <dbReference type="Proteomes" id="UP001500418"/>
    </source>
</evidence>
<protein>
    <submittedName>
        <fullName evidence="1">Uncharacterized protein</fullName>
    </submittedName>
</protein>